<feature type="domain" description="ATP-dependent RecD2 DNA helicase-like helix-hairpin-helix" evidence="4">
    <location>
        <begin position="24"/>
        <end position="96"/>
    </location>
</feature>
<keyword evidence="1" id="KW-0547">Nucleotide-binding</keyword>
<evidence type="ECO:0000313" key="5">
    <source>
        <dbReference type="EMBL" id="EYB67045.1"/>
    </source>
</evidence>
<evidence type="ECO:0000256" key="1">
    <source>
        <dbReference type="ARBA" id="ARBA00022741"/>
    </source>
</evidence>
<dbReference type="STRING" id="1476583.DEIPH_ctg052orf0043"/>
<dbReference type="Proteomes" id="UP000020492">
    <property type="component" value="Unassembled WGS sequence"/>
</dbReference>
<dbReference type="Pfam" id="PF14490">
    <property type="entry name" value="HHH_RecD2"/>
    <property type="match status" value="1"/>
</dbReference>
<dbReference type="AlphaFoldDB" id="A0A016QLR4"/>
<dbReference type="GO" id="GO:0005524">
    <property type="term" value="F:ATP binding"/>
    <property type="evidence" value="ECO:0007669"/>
    <property type="project" value="UniProtKB-KW"/>
</dbReference>
<feature type="domain" description="UvrD-like helicase C-terminal" evidence="3">
    <location>
        <begin position="513"/>
        <end position="560"/>
    </location>
</feature>
<dbReference type="CDD" id="cd18809">
    <property type="entry name" value="SF1_C_RecD"/>
    <property type="match status" value="1"/>
</dbReference>
<dbReference type="InterPro" id="IPR027785">
    <property type="entry name" value="UvrD-like_helicase_C"/>
</dbReference>
<evidence type="ECO:0000259" key="3">
    <source>
        <dbReference type="Pfam" id="PF13538"/>
    </source>
</evidence>
<dbReference type="GO" id="GO:0003678">
    <property type="term" value="F:DNA helicase activity"/>
    <property type="evidence" value="ECO:0007669"/>
    <property type="project" value="UniProtKB-ARBA"/>
</dbReference>
<dbReference type="Gene3D" id="3.40.50.300">
    <property type="entry name" value="P-loop containing nucleotide triphosphate hydrolases"/>
    <property type="match status" value="2"/>
</dbReference>
<comment type="caution">
    <text evidence="5">The sequence shown here is derived from an EMBL/GenBank/DDBJ whole genome shotgun (WGS) entry which is preliminary data.</text>
</comment>
<dbReference type="InterPro" id="IPR027417">
    <property type="entry name" value="P-loop_NTPase"/>
</dbReference>
<dbReference type="InterPro" id="IPR029493">
    <property type="entry name" value="RecD2-like_HHH"/>
</dbReference>
<evidence type="ECO:0000259" key="4">
    <source>
        <dbReference type="Pfam" id="PF14490"/>
    </source>
</evidence>
<protein>
    <submittedName>
        <fullName evidence="5">Uncharacterized protein</fullName>
    </submittedName>
</protein>
<dbReference type="PANTHER" id="PTHR43788">
    <property type="entry name" value="DNA2/NAM7 HELICASE FAMILY MEMBER"/>
    <property type="match status" value="1"/>
</dbReference>
<dbReference type="InterPro" id="IPR050534">
    <property type="entry name" value="Coronavir_polyprotein_1ab"/>
</dbReference>
<keyword evidence="2" id="KW-0067">ATP-binding</keyword>
<dbReference type="PATRIC" id="fig|1476583.3.peg.2905"/>
<dbReference type="RefSeq" id="WP_034359369.1">
    <property type="nucleotide sequence ID" value="NZ_JHAC01000050.1"/>
</dbReference>
<dbReference type="EMBL" id="JHAC01000050">
    <property type="protein sequence ID" value="EYB67045.1"/>
    <property type="molecule type" value="Genomic_DNA"/>
</dbReference>
<dbReference type="Pfam" id="PF13604">
    <property type="entry name" value="AAA_30"/>
    <property type="match status" value="1"/>
</dbReference>
<dbReference type="CDD" id="cd17933">
    <property type="entry name" value="DEXSc_RecD-like"/>
    <property type="match status" value="1"/>
</dbReference>
<proteinExistence type="predicted"/>
<dbReference type="eggNOG" id="COG0507">
    <property type="taxonomic scope" value="Bacteria"/>
</dbReference>
<dbReference type="OrthoDB" id="9763659at2"/>
<dbReference type="PANTHER" id="PTHR43788:SF6">
    <property type="entry name" value="DNA HELICASE B"/>
    <property type="match status" value="1"/>
</dbReference>
<reference evidence="5 6" key="1">
    <citation type="submission" date="2014-03" db="EMBL/GenBank/DDBJ databases">
        <title>Draft genome sequence of Deinococcus phoenicis 1P10ME.</title>
        <authorList>
            <person name="Stepanov V.G."/>
            <person name="Vaishampayan P."/>
            <person name="Venkateswaran K."/>
            <person name="Fox G.E."/>
        </authorList>
    </citation>
    <scope>NUCLEOTIDE SEQUENCE [LARGE SCALE GENOMIC DNA]</scope>
    <source>
        <strain evidence="5 6">1P10ME</strain>
    </source>
</reference>
<evidence type="ECO:0000313" key="6">
    <source>
        <dbReference type="Proteomes" id="UP000020492"/>
    </source>
</evidence>
<dbReference type="SUPFAM" id="SSF52540">
    <property type="entry name" value="P-loop containing nucleoside triphosphate hydrolases"/>
    <property type="match status" value="1"/>
</dbReference>
<sequence length="685" mass="75963">MLNGKQGPLWYRTDPRQTIRDLPGIGSKLYKRVIEDLGDGDPDAALVVIERNPYSLVEVDGIGFKKADRIAKEKFDIGPDDERRHEAGNRWILEQRGVLGEREYFSERVKLELRDPTHKEAGVAVEEGLYWLPEELEAEKGLERWMRQLPPLADTLPPLTKAQFDICERLGLDDVQRAAVQSALHTRVLCLTGGAGCGKTHVVAALAQCVIVAGGSVRGMAFAGKAADRMREAFDAYGVMAEATTIHKALGYQKRGFTVDTLAEGLIVIDEASMLPNWLLWAVVDSLRPGAHLILVGDPNQLPPIGYGTPFVDLINHGAPRAHLSRNYRQADQQGILHMAEGILNRSRPAPAECVEMHLGVDPSNLDVLFDQLVRTHGGTNYEAWQVITYQNENAERYNLRAQAVINPDGTPLFEYPLWKLGTGERNRPLYHAEVREGDKIIVVKNSTLLNIFNGQTGRVVGLVSKPKLVQRKQPGGGWEVEQGDLMPHLRVEITGREVDIPEDEVEKFVQLGYVITVHKAQGSDWPRVIVMQPGKVRDDTAKKFFYTASTRAKNHLCVVSTLRVVAWWTNAASDAPDEPSSLLRRLAQPAPEPVVLDIRPEFVEAAEALLGVPLVAAPDPWDGPEDGVYWPEYPVSIPAEMEALAAEIGVQEPLLVSEWDELSRAARVEEIKAAFRLMDLEGVA</sequence>
<dbReference type="Gene3D" id="2.30.30.940">
    <property type="match status" value="1"/>
</dbReference>
<gene>
    <name evidence="5" type="ORF">DEIPH_ctg052orf0043</name>
</gene>
<organism evidence="5 6">
    <name type="scientific">Deinococcus phoenicis</name>
    <dbReference type="NCBI Taxonomy" id="1476583"/>
    <lineage>
        <taxon>Bacteria</taxon>
        <taxon>Thermotogati</taxon>
        <taxon>Deinococcota</taxon>
        <taxon>Deinococci</taxon>
        <taxon>Deinococcales</taxon>
        <taxon>Deinococcaceae</taxon>
        <taxon>Deinococcus</taxon>
    </lineage>
</organism>
<name>A0A016QLR4_9DEIO</name>
<dbReference type="Gene3D" id="1.10.10.2220">
    <property type="match status" value="1"/>
</dbReference>
<keyword evidence="6" id="KW-1185">Reference proteome</keyword>
<dbReference type="Pfam" id="PF13538">
    <property type="entry name" value="UvrD_C_2"/>
    <property type="match status" value="1"/>
</dbReference>
<evidence type="ECO:0000256" key="2">
    <source>
        <dbReference type="ARBA" id="ARBA00022840"/>
    </source>
</evidence>
<accession>A0A016QLR4</accession>